<organism evidence="1 2">
    <name type="scientific">Maricaulis salignorans</name>
    <dbReference type="NCBI Taxonomy" id="144026"/>
    <lineage>
        <taxon>Bacteria</taxon>
        <taxon>Pseudomonadati</taxon>
        <taxon>Pseudomonadota</taxon>
        <taxon>Alphaproteobacteria</taxon>
        <taxon>Maricaulales</taxon>
        <taxon>Maricaulaceae</taxon>
        <taxon>Maricaulis</taxon>
    </lineage>
</organism>
<dbReference type="OrthoDB" id="7172864at2"/>
<dbReference type="STRING" id="144026.SAMN04488568_10949"/>
<name>A0A1G9SC93_9PROT</name>
<keyword evidence="2" id="KW-1185">Reference proteome</keyword>
<evidence type="ECO:0000313" key="1">
    <source>
        <dbReference type="EMBL" id="SDM33116.1"/>
    </source>
</evidence>
<reference evidence="1 2" key="1">
    <citation type="submission" date="2016-10" db="EMBL/GenBank/DDBJ databases">
        <authorList>
            <person name="de Groot N.N."/>
        </authorList>
    </citation>
    <scope>NUCLEOTIDE SEQUENCE [LARGE SCALE GENOMIC DNA]</scope>
    <source>
        <strain evidence="1 2">DSM 16077</strain>
    </source>
</reference>
<dbReference type="Proteomes" id="UP000199759">
    <property type="component" value="Unassembled WGS sequence"/>
</dbReference>
<dbReference type="AlphaFoldDB" id="A0A1G9SC93"/>
<proteinExistence type="predicted"/>
<gene>
    <name evidence="1" type="ORF">SAMN04488568_10949</name>
</gene>
<sequence>MTGPTPLLGEGVLSPEALRAANINPVTGLATDYLNHFNEVMMLMEMLPDMPDCAEDVLDWAPADYTEHFTNSGFKDKELAVLAYRAAPRHVRADLVTVVLQIEAEVERAQDMLRGEADASACHAVAGLATECIKPLIAAASGAIHGQVESVDDFDDENVQAGVDALFD</sequence>
<dbReference type="EMBL" id="FNHG01000009">
    <property type="protein sequence ID" value="SDM33116.1"/>
    <property type="molecule type" value="Genomic_DNA"/>
</dbReference>
<evidence type="ECO:0000313" key="2">
    <source>
        <dbReference type="Proteomes" id="UP000199759"/>
    </source>
</evidence>
<protein>
    <submittedName>
        <fullName evidence="1">Uncharacterized protein</fullName>
    </submittedName>
</protein>
<accession>A0A1G9SC93</accession>